<evidence type="ECO:0000256" key="1">
    <source>
        <dbReference type="SAM" id="SignalP"/>
    </source>
</evidence>
<dbReference type="OrthoDB" id="7861420at2"/>
<keyword evidence="1" id="KW-0732">Signal</keyword>
<dbReference type="AlphaFoldDB" id="A0A543KEI8"/>
<evidence type="ECO:0000313" key="4">
    <source>
        <dbReference type="Proteomes" id="UP000320582"/>
    </source>
</evidence>
<feature type="chain" id="PRO_5022085715" evidence="1">
    <location>
        <begin position="29"/>
        <end position="146"/>
    </location>
</feature>
<feature type="signal peptide" evidence="1">
    <location>
        <begin position="1"/>
        <end position="28"/>
    </location>
</feature>
<accession>A0A543KEI8</accession>
<keyword evidence="4" id="KW-1185">Reference proteome</keyword>
<comment type="caution">
    <text evidence="3">The sequence shown here is derived from an EMBL/GenBank/DDBJ whole genome shotgun (WGS) entry which is preliminary data.</text>
</comment>
<proteinExistence type="predicted"/>
<dbReference type="InterPro" id="IPR036365">
    <property type="entry name" value="PGBD-like_sf"/>
</dbReference>
<evidence type="ECO:0000259" key="2">
    <source>
        <dbReference type="Pfam" id="PF01471"/>
    </source>
</evidence>
<sequence length="146" mass="15825">MSQIESYSPRKIAAMAAFIASLAGPVMAESVMASQANVQFANISLSTPASRECWARYVSGTGRTNDNIIEEVAFRVPCPEQMTQGFMHSLQRSLAARGFFSGHVSGRPDAETRAAVQAFQRANGFNSPILTLKTAQHLGLVPIERH</sequence>
<dbReference type="InterPro" id="IPR002477">
    <property type="entry name" value="Peptidoglycan-bd-like"/>
</dbReference>
<gene>
    <name evidence="3" type="ORF">BD293_2136</name>
</gene>
<evidence type="ECO:0000313" key="3">
    <source>
        <dbReference type="EMBL" id="TQM93500.1"/>
    </source>
</evidence>
<dbReference type="SUPFAM" id="SSF47090">
    <property type="entry name" value="PGBD-like"/>
    <property type="match status" value="1"/>
</dbReference>
<organism evidence="3 4">
    <name type="scientific">Roseinatronobacter monicus</name>
    <dbReference type="NCBI Taxonomy" id="393481"/>
    <lineage>
        <taxon>Bacteria</taxon>
        <taxon>Pseudomonadati</taxon>
        <taxon>Pseudomonadota</taxon>
        <taxon>Alphaproteobacteria</taxon>
        <taxon>Rhodobacterales</taxon>
        <taxon>Paracoccaceae</taxon>
        <taxon>Roseinatronobacter</taxon>
    </lineage>
</organism>
<dbReference type="EMBL" id="VFPT01000001">
    <property type="protein sequence ID" value="TQM93500.1"/>
    <property type="molecule type" value="Genomic_DNA"/>
</dbReference>
<name>A0A543KEI8_9RHOB</name>
<protein>
    <submittedName>
        <fullName evidence="3">Putative peptidoglycan binding protein</fullName>
    </submittedName>
</protein>
<dbReference type="Proteomes" id="UP000320582">
    <property type="component" value="Unassembled WGS sequence"/>
</dbReference>
<dbReference type="Pfam" id="PF01471">
    <property type="entry name" value="PG_binding_1"/>
    <property type="match status" value="1"/>
</dbReference>
<dbReference type="RefSeq" id="WP_142081458.1">
    <property type="nucleotide sequence ID" value="NZ_VFPT01000001.1"/>
</dbReference>
<feature type="domain" description="Peptidoglycan binding-like" evidence="2">
    <location>
        <begin position="88"/>
        <end position="126"/>
    </location>
</feature>
<dbReference type="Gene3D" id="1.10.101.10">
    <property type="entry name" value="PGBD-like superfamily/PGBD"/>
    <property type="match status" value="1"/>
</dbReference>
<reference evidence="3 4" key="1">
    <citation type="submission" date="2019-06" db="EMBL/GenBank/DDBJ databases">
        <title>Genomic Encyclopedia of Archaeal and Bacterial Type Strains, Phase II (KMG-II): from individual species to whole genera.</title>
        <authorList>
            <person name="Goeker M."/>
        </authorList>
    </citation>
    <scope>NUCLEOTIDE SEQUENCE [LARGE SCALE GENOMIC DNA]</scope>
    <source>
        <strain evidence="3 4">DSM 18423</strain>
    </source>
</reference>
<dbReference type="InterPro" id="IPR036366">
    <property type="entry name" value="PGBDSf"/>
</dbReference>